<sequence length="449" mass="53712">MINKMFNRCKFVLKCYYKLEGGDLVEIKLLLNNIAKIRNKYEEIYRKTGQYFNVFSIAGIEHDEVKICRILKELLDPKGSHYQKEKYLKLFVKNILKINIEDDEYRNVLVYNEYLIDNNRRIDIVIKFEKYFIPIEVKIYADDQDKQCFDYYTYASEKSEKEIQVIYLTLDGHIPSKSSAEGLTPINENINNKNVIVGYEEVRTISFKDDIMMWLEECISDIDTLKIASIREVIMQFMNVIKNLTNSIEGDEKMEMIDEIMSSRGNMKAACEIGKLINDAKKNIMEKIFIDIENIMKEKCDNHPIEKITDVNYYEYQDKIKDYYNKKESSYPGLNYVCNKIKLKNDLELWFRIEIEDILFCGFCLFDRKNNKQFDKLSDEIYEEIKLQIPNIKINQDGWWISWYRIPNDDSTPNFQREEDNLFNLFDKKYYENFINQCMNEIDKVLDLL</sequence>
<gene>
    <name evidence="1" type="ORF">Q604_UNBC18302G0004</name>
</gene>
<proteinExistence type="predicted"/>
<dbReference type="InterPro" id="IPR029470">
    <property type="entry name" value="PDDEXK_4"/>
</dbReference>
<protein>
    <submittedName>
        <fullName evidence="1">Uncharacterized protein</fullName>
    </submittedName>
</protein>
<reference evidence="1" key="1">
    <citation type="submission" date="2013-12" db="EMBL/GenBank/DDBJ databases">
        <title>A Varibaculum cambriense genome reconstructed from a premature infant gut community with otherwise low bacterial novelty that shifts toward anaerobic metabolism during the third week of life.</title>
        <authorList>
            <person name="Brown C.T."/>
            <person name="Sharon I."/>
            <person name="Thomas B.C."/>
            <person name="Castelle C.J."/>
            <person name="Morowitz M.J."/>
            <person name="Banfield J.F."/>
        </authorList>
    </citation>
    <scope>NUCLEOTIDE SEQUENCE</scope>
</reference>
<name>W1WVK5_9ZZZZ</name>
<organism evidence="1">
    <name type="scientific">human gut metagenome</name>
    <dbReference type="NCBI Taxonomy" id="408170"/>
    <lineage>
        <taxon>unclassified sequences</taxon>
        <taxon>metagenomes</taxon>
        <taxon>organismal metagenomes</taxon>
    </lineage>
</organism>
<accession>W1WVK5</accession>
<evidence type="ECO:0000313" key="1">
    <source>
        <dbReference type="EMBL" id="ETJ21931.1"/>
    </source>
</evidence>
<dbReference type="AlphaFoldDB" id="W1WVK5"/>
<comment type="caution">
    <text evidence="1">The sequence shown here is derived from an EMBL/GenBank/DDBJ whole genome shotgun (WGS) entry which is preliminary data.</text>
</comment>
<dbReference type="EMBL" id="AZMM01018302">
    <property type="protein sequence ID" value="ETJ21931.1"/>
    <property type="molecule type" value="Genomic_DNA"/>
</dbReference>
<dbReference type="Pfam" id="PF14281">
    <property type="entry name" value="PDDEXK_4"/>
    <property type="match status" value="1"/>
</dbReference>